<dbReference type="AlphaFoldDB" id="A0A8A4TGZ1"/>
<dbReference type="KEGG" id="scor:J3U87_25245"/>
<evidence type="ECO:0000313" key="3">
    <source>
        <dbReference type="Proteomes" id="UP000663929"/>
    </source>
</evidence>
<evidence type="ECO:0000313" key="2">
    <source>
        <dbReference type="EMBL" id="QTD48903.1"/>
    </source>
</evidence>
<evidence type="ECO:0000256" key="1">
    <source>
        <dbReference type="SAM" id="MobiDB-lite"/>
    </source>
</evidence>
<dbReference type="EMBL" id="CP071793">
    <property type="protein sequence ID" value="QTD48903.1"/>
    <property type="molecule type" value="Genomic_DNA"/>
</dbReference>
<feature type="compositionally biased region" description="Polar residues" evidence="1">
    <location>
        <begin position="1"/>
        <end position="22"/>
    </location>
</feature>
<proteinExistence type="predicted"/>
<gene>
    <name evidence="2" type="ORF">J3U87_25245</name>
</gene>
<reference evidence="2" key="1">
    <citation type="submission" date="2021-03" db="EMBL/GenBank/DDBJ databases">
        <title>Acanthopleuribacteraceae sp. M133.</title>
        <authorList>
            <person name="Wang G."/>
        </authorList>
    </citation>
    <scope>NUCLEOTIDE SEQUENCE</scope>
    <source>
        <strain evidence="2">M133</strain>
    </source>
</reference>
<feature type="compositionally biased region" description="Low complexity" evidence="1">
    <location>
        <begin position="23"/>
        <end position="37"/>
    </location>
</feature>
<dbReference type="Proteomes" id="UP000663929">
    <property type="component" value="Chromosome"/>
</dbReference>
<protein>
    <submittedName>
        <fullName evidence="2">Uncharacterized protein</fullName>
    </submittedName>
</protein>
<accession>A0A8A4TGZ1</accession>
<name>A0A8A4TGZ1_SULCO</name>
<organism evidence="2 3">
    <name type="scientific">Sulfidibacter corallicola</name>
    <dbReference type="NCBI Taxonomy" id="2818388"/>
    <lineage>
        <taxon>Bacteria</taxon>
        <taxon>Pseudomonadati</taxon>
        <taxon>Acidobacteriota</taxon>
        <taxon>Holophagae</taxon>
        <taxon>Acanthopleuribacterales</taxon>
        <taxon>Acanthopleuribacteraceae</taxon>
        <taxon>Sulfidibacter</taxon>
    </lineage>
</organism>
<feature type="region of interest" description="Disordered" evidence="1">
    <location>
        <begin position="1"/>
        <end position="39"/>
    </location>
</feature>
<keyword evidence="3" id="KW-1185">Reference proteome</keyword>
<dbReference type="RefSeq" id="WP_237378551.1">
    <property type="nucleotide sequence ID" value="NZ_CP071793.1"/>
</dbReference>
<sequence>MATKPIINNISSKSTAPTQTITPNSNKLKLNPNPSNSTKPNFVANSTANIANNKMLQLSMLSQAFGTGAMKTEETKESDTDFNNAFGLGSKISNNVNENIKVLLNSVKGCGFEGPNCYNTAMLAYGKEFALYDNSMELINHFVNCFCEDTGNKGNVSDIKGNEPLPAPNDLVVISRESNGSKEHVAVHIANGKYFQKADQNPDSYKELSLAKLTEPYKNNETNDKYTYTHYRMKPGKINPKSEQAQKINNEIKQLEMTFGDCVSKGWKHSEDYKNAHPNAKIKNEMFVPHKETVNSLVNQKKEINAFVQKCDLTLKDQNSKLEESDKKHIEFAKLRAESLLTQLEHVAKSMKNFISESKEMFQNDKKEFKIIRRSSSTFMHMFDAK</sequence>